<dbReference type="InterPro" id="IPR029062">
    <property type="entry name" value="Class_I_gatase-like"/>
</dbReference>
<evidence type="ECO:0000256" key="5">
    <source>
        <dbReference type="ARBA" id="ARBA00022962"/>
    </source>
</evidence>
<dbReference type="PROSITE" id="PS51273">
    <property type="entry name" value="GATASE_TYPE_1"/>
    <property type="match status" value="1"/>
</dbReference>
<dbReference type="CDD" id="cd01748">
    <property type="entry name" value="GATase1_IGP_Synthase"/>
    <property type="match status" value="1"/>
</dbReference>
<protein>
    <recommendedName>
        <fullName evidence="10">Imidazole glycerol phosphate synthase subunit HisH</fullName>
        <ecNumber evidence="10">4.3.2.10</ecNumber>
    </recommendedName>
    <alternativeName>
        <fullName evidence="10">IGP synthase glutaminase subunit</fullName>
        <ecNumber evidence="10">3.5.1.2</ecNumber>
    </alternativeName>
    <alternativeName>
        <fullName evidence="10">IGP synthase subunit HisH</fullName>
    </alternativeName>
    <alternativeName>
        <fullName evidence="10">ImGP synthase subunit HisH</fullName>
        <shortName evidence="10">IGPS subunit HisH</shortName>
    </alternativeName>
</protein>
<evidence type="ECO:0000256" key="3">
    <source>
        <dbReference type="ARBA" id="ARBA00022605"/>
    </source>
</evidence>
<dbReference type="NCBIfam" id="TIGR01855">
    <property type="entry name" value="IMP_synth_hisH"/>
    <property type="match status" value="1"/>
</dbReference>
<evidence type="ECO:0000259" key="11">
    <source>
        <dbReference type="Pfam" id="PF00117"/>
    </source>
</evidence>
<dbReference type="PANTHER" id="PTHR42701">
    <property type="entry name" value="IMIDAZOLE GLYCEROL PHOSPHATE SYNTHASE SUBUNIT HISH"/>
    <property type="match status" value="1"/>
</dbReference>
<dbReference type="GO" id="GO:0005737">
    <property type="term" value="C:cytoplasm"/>
    <property type="evidence" value="ECO:0007669"/>
    <property type="project" value="UniProtKB-SubCell"/>
</dbReference>
<dbReference type="EC" id="4.3.2.10" evidence="10"/>
<evidence type="ECO:0000256" key="4">
    <source>
        <dbReference type="ARBA" id="ARBA00022801"/>
    </source>
</evidence>
<comment type="subcellular location">
    <subcellularLocation>
        <location evidence="10">Cytoplasm</location>
    </subcellularLocation>
</comment>
<evidence type="ECO:0000256" key="10">
    <source>
        <dbReference type="HAMAP-Rule" id="MF_00278"/>
    </source>
</evidence>
<dbReference type="GO" id="GO:0004359">
    <property type="term" value="F:glutaminase activity"/>
    <property type="evidence" value="ECO:0007669"/>
    <property type="project" value="UniProtKB-EC"/>
</dbReference>
<organism evidence="12 13">
    <name type="scientific">Rhizobium leguminosarum bv. trifolii</name>
    <dbReference type="NCBI Taxonomy" id="386"/>
    <lineage>
        <taxon>Bacteria</taxon>
        <taxon>Pseudomonadati</taxon>
        <taxon>Pseudomonadota</taxon>
        <taxon>Alphaproteobacteria</taxon>
        <taxon>Hyphomicrobiales</taxon>
        <taxon>Rhizobiaceae</taxon>
        <taxon>Rhizobium/Agrobacterium group</taxon>
        <taxon>Rhizobium</taxon>
    </lineage>
</organism>
<keyword evidence="7 10" id="KW-0456">Lyase</keyword>
<evidence type="ECO:0000256" key="9">
    <source>
        <dbReference type="ARBA" id="ARBA00049534"/>
    </source>
</evidence>
<dbReference type="AlphaFoldDB" id="A0A3E1BX62"/>
<dbReference type="GO" id="GO:0000107">
    <property type="term" value="F:imidazoleglycerol-phosphate synthase activity"/>
    <property type="evidence" value="ECO:0007669"/>
    <property type="project" value="UniProtKB-UniRule"/>
</dbReference>
<evidence type="ECO:0000313" key="13">
    <source>
        <dbReference type="Proteomes" id="UP000256748"/>
    </source>
</evidence>
<comment type="catalytic activity">
    <reaction evidence="8 10">
        <text>5-[(5-phospho-1-deoxy-D-ribulos-1-ylimino)methylamino]-1-(5-phospho-beta-D-ribosyl)imidazole-4-carboxamide + L-glutamine = D-erythro-1-(imidazol-4-yl)glycerol 3-phosphate + 5-amino-1-(5-phospho-beta-D-ribosyl)imidazole-4-carboxamide + L-glutamate + H(+)</text>
        <dbReference type="Rhea" id="RHEA:24793"/>
        <dbReference type="ChEBI" id="CHEBI:15378"/>
        <dbReference type="ChEBI" id="CHEBI:29985"/>
        <dbReference type="ChEBI" id="CHEBI:58278"/>
        <dbReference type="ChEBI" id="CHEBI:58359"/>
        <dbReference type="ChEBI" id="CHEBI:58475"/>
        <dbReference type="ChEBI" id="CHEBI:58525"/>
        <dbReference type="EC" id="4.3.2.10"/>
    </reaction>
</comment>
<comment type="pathway">
    <text evidence="1 10">Amino-acid biosynthesis; L-histidine biosynthesis; L-histidine from 5-phospho-alpha-D-ribose 1-diphosphate: step 5/9.</text>
</comment>
<dbReference type="UniPathway" id="UPA00031">
    <property type="reaction ID" value="UER00010"/>
</dbReference>
<comment type="subunit">
    <text evidence="2 10">Heterodimer of HisH and HisF.</text>
</comment>
<keyword evidence="4 10" id="KW-0378">Hydrolase</keyword>
<dbReference type="GO" id="GO:0016829">
    <property type="term" value="F:lyase activity"/>
    <property type="evidence" value="ECO:0007669"/>
    <property type="project" value="UniProtKB-KW"/>
</dbReference>
<keyword evidence="3 10" id="KW-0028">Amino-acid biosynthesis</keyword>
<dbReference type="Pfam" id="PF00117">
    <property type="entry name" value="GATase"/>
    <property type="match status" value="1"/>
</dbReference>
<dbReference type="Proteomes" id="UP000256748">
    <property type="component" value="Unassembled WGS sequence"/>
</dbReference>
<sequence>MITVVDYGVGNIGAITNMAEYLGIDARPSGDPKEIESAAKLILPGVGAFDKAMATLRNRKLVDPLNHAVRERRVPVLGICLGMQLLARSSEEGSEPGLGWINADVKRIRLPATSSLKVPHIGWLEIRPRRESALFDRSNRRERFYFDHSYFVDCDDPNDVTAVIDYGEELCCAMSSNNVSGVQFHPEKSHRFGMRVLEAFGKL</sequence>
<keyword evidence="10" id="KW-0963">Cytoplasm</keyword>
<dbReference type="PANTHER" id="PTHR42701:SF1">
    <property type="entry name" value="IMIDAZOLE GLYCEROL PHOSPHATE SYNTHASE SUBUNIT HISH"/>
    <property type="match status" value="1"/>
</dbReference>
<evidence type="ECO:0000256" key="8">
    <source>
        <dbReference type="ARBA" id="ARBA00047838"/>
    </source>
</evidence>
<dbReference type="GO" id="GO:0000105">
    <property type="term" value="P:L-histidine biosynthetic process"/>
    <property type="evidence" value="ECO:0007669"/>
    <property type="project" value="UniProtKB-UniRule"/>
</dbReference>
<dbReference type="RefSeq" id="WP_049735878.1">
    <property type="nucleotide sequence ID" value="NZ_KZ859521.1"/>
</dbReference>
<feature type="active site" evidence="10">
    <location>
        <position position="185"/>
    </location>
</feature>
<dbReference type="InterPro" id="IPR017926">
    <property type="entry name" value="GATASE"/>
</dbReference>
<feature type="active site" description="Nucleophile" evidence="10">
    <location>
        <position position="80"/>
    </location>
</feature>
<evidence type="ECO:0000256" key="6">
    <source>
        <dbReference type="ARBA" id="ARBA00023102"/>
    </source>
</evidence>
<feature type="active site" evidence="10">
    <location>
        <position position="187"/>
    </location>
</feature>
<dbReference type="SUPFAM" id="SSF52317">
    <property type="entry name" value="Class I glutamine amidotransferase-like"/>
    <property type="match status" value="1"/>
</dbReference>
<evidence type="ECO:0000256" key="7">
    <source>
        <dbReference type="ARBA" id="ARBA00023239"/>
    </source>
</evidence>
<comment type="caution">
    <text evidence="12">The sequence shown here is derived from an EMBL/GenBank/DDBJ whole genome shotgun (WGS) entry which is preliminary data.</text>
</comment>
<dbReference type="Gene3D" id="3.40.50.880">
    <property type="match status" value="1"/>
</dbReference>
<reference evidence="12 13" key="1">
    <citation type="submission" date="2017-03" db="EMBL/GenBank/DDBJ databases">
        <title>Genome analysis of Rhizobial strains effectives or ineffectives for nitrogen fixation isolated from bean seeds.</title>
        <authorList>
            <person name="Peralta H."/>
            <person name="Aguilar-Vera A."/>
            <person name="Mora Y."/>
            <person name="Vargas-Lagunas C."/>
            <person name="Girard L."/>
            <person name="Mora J."/>
        </authorList>
    </citation>
    <scope>NUCLEOTIDE SEQUENCE [LARGE SCALE GENOMIC DNA]</scope>
    <source>
        <strain evidence="12 13">CCGM5</strain>
    </source>
</reference>
<proteinExistence type="inferred from homology"/>
<evidence type="ECO:0000256" key="1">
    <source>
        <dbReference type="ARBA" id="ARBA00005091"/>
    </source>
</evidence>
<keyword evidence="6 10" id="KW-0368">Histidine biosynthesis</keyword>
<dbReference type="PIRSF" id="PIRSF000495">
    <property type="entry name" value="Amidotransf_hisH"/>
    <property type="match status" value="1"/>
</dbReference>
<comment type="function">
    <text evidence="10">IGPS catalyzes the conversion of PRFAR and glutamine to IGP, AICAR and glutamate. The HisH subunit catalyzes the hydrolysis of glutamine to glutamate and ammonia as part of the synthesis of IGP and AICAR. The resulting ammonia molecule is channeled to the active site of HisF.</text>
</comment>
<dbReference type="EC" id="3.5.1.2" evidence="10"/>
<evidence type="ECO:0000256" key="2">
    <source>
        <dbReference type="ARBA" id="ARBA00011152"/>
    </source>
</evidence>
<dbReference type="InterPro" id="IPR010139">
    <property type="entry name" value="Imidazole-glycPsynth_HisH"/>
</dbReference>
<feature type="domain" description="Glutamine amidotransferase" evidence="11">
    <location>
        <begin position="5"/>
        <end position="198"/>
    </location>
</feature>
<evidence type="ECO:0000313" key="12">
    <source>
        <dbReference type="EMBL" id="RFB99698.1"/>
    </source>
</evidence>
<dbReference type="HAMAP" id="MF_00278">
    <property type="entry name" value="HisH"/>
    <property type="match status" value="1"/>
</dbReference>
<gene>
    <name evidence="10" type="primary">hisH</name>
    <name evidence="12" type="ORF">B5K10_04045</name>
</gene>
<comment type="catalytic activity">
    <reaction evidence="9 10">
        <text>L-glutamine + H2O = L-glutamate + NH4(+)</text>
        <dbReference type="Rhea" id="RHEA:15889"/>
        <dbReference type="ChEBI" id="CHEBI:15377"/>
        <dbReference type="ChEBI" id="CHEBI:28938"/>
        <dbReference type="ChEBI" id="CHEBI:29985"/>
        <dbReference type="ChEBI" id="CHEBI:58359"/>
        <dbReference type="EC" id="3.5.1.2"/>
    </reaction>
</comment>
<accession>A0A3E1BX62</accession>
<name>A0A3E1BX62_RHILT</name>
<keyword evidence="5 10" id="KW-0315">Glutamine amidotransferase</keyword>
<dbReference type="EMBL" id="NAOO01000004">
    <property type="protein sequence ID" value="RFB99698.1"/>
    <property type="molecule type" value="Genomic_DNA"/>
</dbReference>